<keyword evidence="1" id="KW-0808">Transferase</keyword>
<name>A0A660L3Z5_9BACL</name>
<dbReference type="PANTHER" id="PTHR43235">
    <property type="entry name" value="GLUTAMINE AMIDOTRANSFERASE PB2B2.05-RELATED"/>
    <property type="match status" value="1"/>
</dbReference>
<dbReference type="GO" id="GO:0033969">
    <property type="term" value="F:gamma-glutamyl-gamma-aminobutyrate hydrolase activity"/>
    <property type="evidence" value="ECO:0007669"/>
    <property type="project" value="TreeGrafter"/>
</dbReference>
<gene>
    <name evidence="1" type="ORF">C7438_0307</name>
</gene>
<dbReference type="InterPro" id="IPR011697">
    <property type="entry name" value="Peptidase_C26"/>
</dbReference>
<dbReference type="Pfam" id="PF07722">
    <property type="entry name" value="Peptidase_C26"/>
    <property type="match status" value="1"/>
</dbReference>
<dbReference type="RefSeq" id="WP_121443581.1">
    <property type="nucleotide sequence ID" value="NZ_RBIJ01000001.1"/>
</dbReference>
<protein>
    <submittedName>
        <fullName evidence="1">Putative glutamine amidotransferase</fullName>
    </submittedName>
</protein>
<evidence type="ECO:0000313" key="2">
    <source>
        <dbReference type="Proteomes" id="UP000267019"/>
    </source>
</evidence>
<dbReference type="EMBL" id="RBIJ01000001">
    <property type="protein sequence ID" value="RKQ88667.1"/>
    <property type="molecule type" value="Genomic_DNA"/>
</dbReference>
<dbReference type="GO" id="GO:0005829">
    <property type="term" value="C:cytosol"/>
    <property type="evidence" value="ECO:0007669"/>
    <property type="project" value="TreeGrafter"/>
</dbReference>
<dbReference type="Gene3D" id="3.40.50.880">
    <property type="match status" value="1"/>
</dbReference>
<evidence type="ECO:0000313" key="1">
    <source>
        <dbReference type="EMBL" id="RKQ88667.1"/>
    </source>
</evidence>
<dbReference type="InterPro" id="IPR044668">
    <property type="entry name" value="PuuD-like"/>
</dbReference>
<dbReference type="PROSITE" id="PS51273">
    <property type="entry name" value="GATASE_TYPE_1"/>
    <property type="match status" value="1"/>
</dbReference>
<dbReference type="CDD" id="cd01745">
    <property type="entry name" value="GATase1_2"/>
    <property type="match status" value="1"/>
</dbReference>
<dbReference type="GO" id="GO:0016740">
    <property type="term" value="F:transferase activity"/>
    <property type="evidence" value="ECO:0007669"/>
    <property type="project" value="UniProtKB-KW"/>
</dbReference>
<dbReference type="GO" id="GO:0006598">
    <property type="term" value="P:polyamine catabolic process"/>
    <property type="evidence" value="ECO:0007669"/>
    <property type="project" value="TreeGrafter"/>
</dbReference>
<comment type="caution">
    <text evidence="1">The sequence shown here is derived from an EMBL/GenBank/DDBJ whole genome shotgun (WGS) entry which is preliminary data.</text>
</comment>
<reference evidence="1 2" key="1">
    <citation type="submission" date="2018-10" db="EMBL/GenBank/DDBJ databases">
        <title>Genomic Encyclopedia of Type Strains, Phase IV (KMG-IV): sequencing the most valuable type-strain genomes for metagenomic binning, comparative biology and taxonomic classification.</title>
        <authorList>
            <person name="Goeker M."/>
        </authorList>
    </citation>
    <scope>NUCLEOTIDE SEQUENCE [LARGE SCALE GENOMIC DNA]</scope>
    <source>
        <strain evidence="1 2">DSM 22653</strain>
    </source>
</reference>
<accession>A0A660L3Z5</accession>
<dbReference type="OrthoDB" id="9813383at2"/>
<dbReference type="PANTHER" id="PTHR43235:SF1">
    <property type="entry name" value="GLUTAMINE AMIDOTRANSFERASE PB2B2.05-RELATED"/>
    <property type="match status" value="1"/>
</dbReference>
<keyword evidence="1" id="KW-0315">Glutamine amidotransferase</keyword>
<keyword evidence="2" id="KW-1185">Reference proteome</keyword>
<sequence>MRRPWIGIPAQSFACEGVPRMGVGERYARRIQEAGAVPTVLLPPESPEDAEALAASAVERMDGLLLAGGYDVDPAYYGESPAPGLGTVEPLRDAFEIALVRAFRRAGRPILGICRGAQVLNVALGGTLYQDIPGHNQSEPRPQATHPVFLAAESRLFRILGGVRELAVNSFHHQAVRTLAPGLVAVAHAPDGTIEAVEAREGAFLLGVQWHPEWLEDEASRAIFRAFVSAAGGHLPAAEEGRRG</sequence>
<proteinExistence type="predicted"/>
<organism evidence="1 2">
    <name type="scientific">Brockia lithotrophica</name>
    <dbReference type="NCBI Taxonomy" id="933949"/>
    <lineage>
        <taxon>Bacteria</taxon>
        <taxon>Bacillati</taxon>
        <taxon>Bacillota</taxon>
        <taxon>Bacilli</taxon>
        <taxon>Bacillales</taxon>
        <taxon>Bacillales Family X. Incertae Sedis</taxon>
        <taxon>Brockia</taxon>
    </lineage>
</organism>
<dbReference type="InterPro" id="IPR029062">
    <property type="entry name" value="Class_I_gatase-like"/>
</dbReference>
<dbReference type="AlphaFoldDB" id="A0A660L3Z5"/>
<dbReference type="SUPFAM" id="SSF52317">
    <property type="entry name" value="Class I glutamine amidotransferase-like"/>
    <property type="match status" value="1"/>
</dbReference>
<dbReference type="Proteomes" id="UP000267019">
    <property type="component" value="Unassembled WGS sequence"/>
</dbReference>